<dbReference type="OrthoDB" id="7825415at2"/>
<dbReference type="EMBL" id="FOYO01000001">
    <property type="protein sequence ID" value="SFR40209.1"/>
    <property type="molecule type" value="Genomic_DNA"/>
</dbReference>
<dbReference type="InterPro" id="IPR033399">
    <property type="entry name" value="TP_0789-like"/>
</dbReference>
<name>A0A1I6GDD5_9RHOB</name>
<feature type="signal peptide" evidence="1">
    <location>
        <begin position="1"/>
        <end position="24"/>
    </location>
</feature>
<accession>A0A1I6GDD5</accession>
<evidence type="ECO:0000313" key="4">
    <source>
        <dbReference type="Proteomes" id="UP000199658"/>
    </source>
</evidence>
<reference evidence="4" key="1">
    <citation type="submission" date="2016-10" db="EMBL/GenBank/DDBJ databases">
        <authorList>
            <person name="Varghese N."/>
            <person name="Submissions S."/>
        </authorList>
    </citation>
    <scope>NUCLEOTIDE SEQUENCE [LARGE SCALE GENOMIC DNA]</scope>
    <source>
        <strain evidence="4">DSM 26921</strain>
    </source>
</reference>
<dbReference type="Proteomes" id="UP000199658">
    <property type="component" value="Unassembled WGS sequence"/>
</dbReference>
<keyword evidence="1" id="KW-0732">Signal</keyword>
<dbReference type="Gene3D" id="2.50.20.10">
    <property type="entry name" value="Lipoprotein localisation LolA/LolB/LppX"/>
    <property type="match status" value="1"/>
</dbReference>
<gene>
    <name evidence="3" type="ORF">SAMN04488002_1281</name>
</gene>
<protein>
    <recommendedName>
        <fullName evidence="2">Uncharacterized protein TP-0789 domain-containing protein</fullName>
    </recommendedName>
</protein>
<dbReference type="CDD" id="cd16329">
    <property type="entry name" value="LolA_like"/>
    <property type="match status" value="1"/>
</dbReference>
<dbReference type="AlphaFoldDB" id="A0A1I6GDD5"/>
<feature type="domain" description="Uncharacterized protein TP-0789" evidence="2">
    <location>
        <begin position="122"/>
        <end position="280"/>
    </location>
</feature>
<proteinExistence type="predicted"/>
<organism evidence="3 4">
    <name type="scientific">Litoreibacter janthinus</name>
    <dbReference type="NCBI Taxonomy" id="670154"/>
    <lineage>
        <taxon>Bacteria</taxon>
        <taxon>Pseudomonadati</taxon>
        <taxon>Pseudomonadota</taxon>
        <taxon>Alphaproteobacteria</taxon>
        <taxon>Rhodobacterales</taxon>
        <taxon>Roseobacteraceae</taxon>
        <taxon>Litoreibacter</taxon>
    </lineage>
</organism>
<evidence type="ECO:0000259" key="2">
    <source>
        <dbReference type="Pfam" id="PF17131"/>
    </source>
</evidence>
<dbReference type="RefSeq" id="WP_090213928.1">
    <property type="nucleotide sequence ID" value="NZ_FOYO01000001.1"/>
</dbReference>
<dbReference type="STRING" id="670154.SAMN04488002_1281"/>
<keyword evidence="4" id="KW-1185">Reference proteome</keyword>
<evidence type="ECO:0000313" key="3">
    <source>
        <dbReference type="EMBL" id="SFR40209.1"/>
    </source>
</evidence>
<sequence length="300" mass="33451">MISFSKTSLLALATTAMVSAASFAAADSSKTPILDQATPTSPLMTDCGEVMKAVQNRYNGYDSWRIVHMKITDETGAVKTRRIAAAHKNDGINRRLRSLVFDPAELQDVESFVRDSFEPTVPDKVWVYLPSAEKVIDVKSEDLSQRLYGSDLAVGEMLIRQAADYDCKLLGTGVFNGYPVYKLYVNPKTEDEVIRLGLRDGELWADTETFMPIYSSFNADAPNEQRVLETLDLRWVDGVFAPARYRVSTIKEGRVVSFSDFETEGEHFNIGLPSSWFELGDLGSSASEFRNFRSEPDAGH</sequence>
<feature type="chain" id="PRO_5011665210" description="Uncharacterized protein TP-0789 domain-containing protein" evidence="1">
    <location>
        <begin position="25"/>
        <end position="300"/>
    </location>
</feature>
<evidence type="ECO:0000256" key="1">
    <source>
        <dbReference type="SAM" id="SignalP"/>
    </source>
</evidence>
<dbReference type="Pfam" id="PF17131">
    <property type="entry name" value="LolA_like"/>
    <property type="match status" value="1"/>
</dbReference>